<evidence type="ECO:0000256" key="1">
    <source>
        <dbReference type="ARBA" id="ARBA00001913"/>
    </source>
</evidence>
<comment type="catalytic activity">
    <reaction evidence="7">
        <text>a 1,2-diacyl-sn-glycero-3-phospho-(1D-myo-inositol-4,5-bisphosphate) + H2O = 1D-myo-inositol 1,4,5-trisphosphate + a 1,2-diacyl-sn-glycerol + H(+)</text>
        <dbReference type="Rhea" id="RHEA:33179"/>
        <dbReference type="ChEBI" id="CHEBI:15377"/>
        <dbReference type="ChEBI" id="CHEBI:15378"/>
        <dbReference type="ChEBI" id="CHEBI:17815"/>
        <dbReference type="ChEBI" id="CHEBI:58456"/>
        <dbReference type="ChEBI" id="CHEBI:203600"/>
        <dbReference type="EC" id="3.1.4.11"/>
    </reaction>
    <physiologicalReaction direction="left-to-right" evidence="7">
        <dbReference type="Rhea" id="RHEA:33180"/>
    </physiologicalReaction>
</comment>
<comment type="cofactor">
    <cofactor evidence="1">
        <name>Ca(2+)</name>
        <dbReference type="ChEBI" id="CHEBI:29108"/>
    </cofactor>
</comment>
<keyword evidence="3" id="KW-0378">Hydrolase</keyword>
<dbReference type="GO" id="GO:0016042">
    <property type="term" value="P:lipid catabolic process"/>
    <property type="evidence" value="ECO:0007669"/>
    <property type="project" value="UniProtKB-KW"/>
</dbReference>
<sequence>MEIDHSDSVEIINKYEPIEEVKGERQMSIEGFARYMFSSECLLFKENCKTVYQDMNHPLSDYFISSSHNTYLISDQILGPSDIWGYVRHLWMTNLSTSLLSLLSENDENSVLESSCEFLLLLLSPLFIL</sequence>
<dbReference type="InterPro" id="IPR017946">
    <property type="entry name" value="PLC-like_Pdiesterase_TIM-brl"/>
</dbReference>
<organism evidence="10">
    <name type="scientific">Mus musculus</name>
    <name type="common">Mouse</name>
    <dbReference type="NCBI Taxonomy" id="10090"/>
    <lineage>
        <taxon>Eukaryota</taxon>
        <taxon>Metazoa</taxon>
        <taxon>Chordata</taxon>
        <taxon>Craniata</taxon>
        <taxon>Vertebrata</taxon>
        <taxon>Euteleostomi</taxon>
        <taxon>Mammalia</taxon>
        <taxon>Eutheria</taxon>
        <taxon>Euarchontoglires</taxon>
        <taxon>Glires</taxon>
        <taxon>Rodentia</taxon>
        <taxon>Myomorpha</taxon>
        <taxon>Muroidea</taxon>
        <taxon>Muridae</taxon>
        <taxon>Murinae</taxon>
        <taxon>Mus</taxon>
        <taxon>Mus</taxon>
    </lineage>
</organism>
<dbReference type="PANTHER" id="PTHR10336">
    <property type="entry name" value="PHOSPHOINOSITIDE-SPECIFIC PHOSPHOLIPASE C FAMILY PROTEIN"/>
    <property type="match status" value="1"/>
</dbReference>
<reference evidence="10" key="6">
    <citation type="journal article" date="2002" name="Nature">
        <title>Analysis of the mouse transcriptome based on functional annotation of 60,770 full-length cDNAs.</title>
        <authorList>
            <consortium name="The FANTOM Consortium and the RIKEN Genome Exploration Research Group Phase I and II Team"/>
        </authorList>
    </citation>
    <scope>NUCLEOTIDE SEQUENCE</scope>
    <source>
        <strain evidence="10">C57BL/6J</strain>
        <tissue evidence="10">Testis</tissue>
    </source>
</reference>
<keyword evidence="5" id="KW-0442">Lipid degradation</keyword>
<dbReference type="EMBL" id="AK005949">
    <property type="protein sequence ID" value="BAB24333.1"/>
    <property type="molecule type" value="mRNA"/>
</dbReference>
<feature type="domain" description="Phosphoinositide-specific phospholipase C EF-hand-like" evidence="9">
    <location>
        <begin position="5"/>
        <end position="45"/>
    </location>
</feature>
<dbReference type="AGR" id="MGI:2150308"/>
<dbReference type="InterPro" id="IPR011992">
    <property type="entry name" value="EF-hand-dom_pair"/>
</dbReference>
<reference evidence="10" key="5">
    <citation type="journal article" date="2001" name="Nature">
        <title>Functional annotation of a full-length mouse cDNA collection.</title>
        <authorList>
            <consortium name="The RIKEN Genome Exploration Research Group Phase II Team and the FANTOM Consortium"/>
        </authorList>
    </citation>
    <scope>NUCLEOTIDE SEQUENCE</scope>
    <source>
        <strain evidence="10">C57BL/6J</strain>
        <tissue evidence="10">Testis</tissue>
    </source>
</reference>
<reference evidence="10" key="8">
    <citation type="journal article" date="2005" name="Science">
        <title>Antisense Transcription in the Mammalian Transcriptome.</title>
        <authorList>
            <consortium name="RIKEN Genome Exploration Research Group and Genome Science Group (Genome Network Project Core Group) and the FANTOM Consortium"/>
        </authorList>
    </citation>
    <scope>NUCLEOTIDE SEQUENCE</scope>
    <source>
        <strain evidence="10">C57BL/6J</strain>
        <tissue evidence="10">Testis</tissue>
    </source>
</reference>
<evidence type="ECO:0000256" key="7">
    <source>
        <dbReference type="ARBA" id="ARBA00023674"/>
    </source>
</evidence>
<accession>Q9DAC8</accession>
<evidence type="ECO:0000313" key="10">
    <source>
        <dbReference type="EMBL" id="BAB24333.1"/>
    </source>
</evidence>
<protein>
    <recommendedName>
        <fullName evidence="2">phosphoinositide phospholipase C</fullName>
        <ecNumber evidence="2">3.1.4.11</ecNumber>
    </recommendedName>
</protein>
<evidence type="ECO:0000256" key="4">
    <source>
        <dbReference type="ARBA" id="ARBA00022837"/>
    </source>
</evidence>
<gene>
    <name evidence="11" type="primary">Plcz1</name>
</gene>
<dbReference type="MGI" id="MGI:2150308">
    <property type="gene designation" value="Plcz1"/>
</dbReference>
<dbReference type="Gene3D" id="1.10.238.10">
    <property type="entry name" value="EF-hand"/>
    <property type="match status" value="1"/>
</dbReference>
<evidence type="ECO:0000259" key="9">
    <source>
        <dbReference type="Pfam" id="PF09279"/>
    </source>
</evidence>
<dbReference type="GO" id="GO:0004435">
    <property type="term" value="F:phosphatidylinositol-4,5-bisphosphate phospholipase C activity"/>
    <property type="evidence" value="ECO:0007669"/>
    <property type="project" value="UniProtKB-EC"/>
</dbReference>
<keyword evidence="4" id="KW-0106">Calcium</keyword>
<keyword evidence="6" id="KW-0443">Lipid metabolism</keyword>
<evidence type="ECO:0000256" key="3">
    <source>
        <dbReference type="ARBA" id="ARBA00022801"/>
    </source>
</evidence>
<dbReference type="Gene3D" id="3.20.20.190">
    <property type="entry name" value="Phosphatidylinositol (PI) phosphodiesterase"/>
    <property type="match status" value="1"/>
</dbReference>
<proteinExistence type="evidence at transcript level"/>
<evidence type="ECO:0000256" key="5">
    <source>
        <dbReference type="ARBA" id="ARBA00022963"/>
    </source>
</evidence>
<dbReference type="AlphaFoldDB" id="Q9DAC8"/>
<reference evidence="10" key="3">
    <citation type="journal article" date="2000" name="Genome Res.">
        <title>RIKEN integrated sequence analysis (RISA) system--384-format sequencing pipeline with 384 multicapillary sequencer.</title>
        <authorList>
            <person name="Shibata K."/>
            <person name="Itoh M."/>
            <person name="Aizawa K."/>
            <person name="Nagaoka S."/>
            <person name="Sasaki N."/>
            <person name="Carninci P."/>
            <person name="Konno H."/>
            <person name="Akiyama J."/>
            <person name="Nishi K."/>
            <person name="Kitsunai T."/>
            <person name="Tashiro H."/>
            <person name="Itoh M."/>
            <person name="Sumi N."/>
            <person name="Ishii Y."/>
            <person name="Nakamura S."/>
            <person name="Hazama M."/>
            <person name="Nishine T."/>
            <person name="Harada A."/>
            <person name="Yamamoto R."/>
            <person name="Matsumoto H."/>
            <person name="Sakaguchi S."/>
            <person name="Ikegami T."/>
            <person name="Kashiwagi K."/>
            <person name="Fujiwake S."/>
            <person name="Inoue K."/>
            <person name="Togawa Y."/>
            <person name="Izawa M."/>
            <person name="Ohara E."/>
            <person name="Watahiki M."/>
            <person name="Yoneda Y."/>
            <person name="Ishikawa T."/>
            <person name="Ozawa K."/>
            <person name="Tanaka T."/>
            <person name="Matsuura S."/>
            <person name="Kawai J."/>
            <person name="Okazaki Y."/>
            <person name="Muramatsu M."/>
            <person name="Inoue Y."/>
            <person name="Kira A."/>
            <person name="Hayashizaki Y."/>
        </authorList>
    </citation>
    <scope>NUCLEOTIDE SEQUENCE</scope>
    <source>
        <strain evidence="10">C57BL/6J</strain>
        <tissue evidence="10">Testis</tissue>
    </source>
</reference>
<dbReference type="InterPro" id="IPR001192">
    <property type="entry name" value="PI-PLC_fam"/>
</dbReference>
<reference evidence="10" key="1">
    <citation type="journal article" date="1999" name="Methods Enzymol.">
        <title>High-efficiency full-length cDNA cloning.</title>
        <authorList>
            <person name="Carninci P."/>
            <person name="Hayashizaki Y."/>
        </authorList>
    </citation>
    <scope>NUCLEOTIDE SEQUENCE</scope>
    <source>
        <strain evidence="10">C57BL/6J</strain>
        <tissue evidence="10">Testis</tissue>
    </source>
</reference>
<reference evidence="10" key="7">
    <citation type="journal article" date="2005" name="Science">
        <title>The Transcriptional Landscape of the Mammalian Genome.</title>
        <authorList>
            <consortium name="The FANTOM Consortium"/>
            <consortium name="Riken Genome Exploration Research Group and Genome Science Group (Genome Network Project Core Group)"/>
        </authorList>
    </citation>
    <scope>NUCLEOTIDE SEQUENCE</scope>
    <source>
        <strain evidence="10">C57BL/6J</strain>
        <tissue evidence="10">Testis</tissue>
    </source>
</reference>
<evidence type="ECO:0000256" key="6">
    <source>
        <dbReference type="ARBA" id="ARBA00023098"/>
    </source>
</evidence>
<feature type="domain" description="Phosphatidylinositol-specific phospholipase C X" evidence="8">
    <location>
        <begin position="55"/>
        <end position="90"/>
    </location>
</feature>
<dbReference type="PANTHER" id="PTHR10336:SF29">
    <property type="entry name" value="1-PHOSPHATIDYLINOSITOL 4,5-BISPHOSPHATE PHOSPHODIESTERASE ZETA-1"/>
    <property type="match status" value="1"/>
</dbReference>
<dbReference type="InterPro" id="IPR015359">
    <property type="entry name" value="PLC_EF-hand-like"/>
</dbReference>
<evidence type="ECO:0000259" key="8">
    <source>
        <dbReference type="Pfam" id="PF00388"/>
    </source>
</evidence>
<dbReference type="InterPro" id="IPR000909">
    <property type="entry name" value="PLipase_C_PInositol-sp_X_dom"/>
</dbReference>
<dbReference type="GO" id="GO:0035556">
    <property type="term" value="P:intracellular signal transduction"/>
    <property type="evidence" value="ECO:0007669"/>
    <property type="project" value="InterPro"/>
</dbReference>
<name>Q9DAC8_MOUSE</name>
<dbReference type="EC" id="3.1.4.11" evidence="2"/>
<dbReference type="Pfam" id="PF00388">
    <property type="entry name" value="PI-PLC-X"/>
    <property type="match status" value="1"/>
</dbReference>
<evidence type="ECO:0000256" key="2">
    <source>
        <dbReference type="ARBA" id="ARBA00012368"/>
    </source>
</evidence>
<dbReference type="PROSITE" id="PS50007">
    <property type="entry name" value="PIPLC_X_DOMAIN"/>
    <property type="match status" value="1"/>
</dbReference>
<dbReference type="SUPFAM" id="SSF47473">
    <property type="entry name" value="EF-hand"/>
    <property type="match status" value="1"/>
</dbReference>
<evidence type="ECO:0000313" key="11">
    <source>
        <dbReference type="MGI" id="MGI:2150308"/>
    </source>
</evidence>
<dbReference type="Pfam" id="PF09279">
    <property type="entry name" value="EF-hand_like"/>
    <property type="match status" value="1"/>
</dbReference>
<reference evidence="10" key="2">
    <citation type="journal article" date="2000" name="Genome Res.">
        <title>Normalization and subtraction of cap-trapper-selected cDNAs to prepare full-length cDNA libraries for rapid discovery of new genes.</title>
        <authorList>
            <person name="Carninci P."/>
            <person name="Shibata Y."/>
            <person name="Hayatsu N."/>
            <person name="Sugahara Y."/>
            <person name="Shibata K."/>
            <person name="Itoh M."/>
            <person name="Konno H."/>
            <person name="Okazaki Y."/>
            <person name="Muramatsu M."/>
            <person name="Hayashizaki Y."/>
        </authorList>
    </citation>
    <scope>NUCLEOTIDE SEQUENCE</scope>
    <source>
        <strain evidence="10">C57BL/6J</strain>
        <tissue evidence="10">Testis</tissue>
    </source>
</reference>
<reference evidence="10" key="4">
    <citation type="submission" date="2000-07" db="EMBL/GenBank/DDBJ databases">
        <authorList>
            <person name="Adachi J."/>
            <person name="Aizawa K."/>
            <person name="Akahira S."/>
            <person name="Akimura T."/>
            <person name="Arai A."/>
            <person name="Aono H."/>
            <person name="Arakawa T."/>
            <person name="Bono H."/>
            <person name="Carninci P."/>
            <person name="Fukuda S."/>
            <person name="Fukunishi Y."/>
            <person name="Furuno M."/>
            <person name="Hanagaki T."/>
            <person name="Hara A."/>
            <person name="Hayatsu N."/>
            <person name="Hiramoto K."/>
            <person name="Hiraoka T."/>
            <person name="Hori F."/>
            <person name="Imotani K."/>
            <person name="Ishii Y."/>
            <person name="Itoh M."/>
            <person name="Izawa M."/>
            <person name="Kasukawa T."/>
            <person name="Kato H."/>
            <person name="Kawai J."/>
            <person name="Kojima Y."/>
            <person name="Konno H."/>
            <person name="Kouda M."/>
            <person name="Koya S."/>
            <person name="Kurihara C."/>
            <person name="Matsuyama T."/>
            <person name="Miyazaki A."/>
            <person name="Nishi K."/>
            <person name="Nomura K."/>
            <person name="Numazaki R."/>
            <person name="Ohno M."/>
            <person name="Okazaki Y."/>
            <person name="Okido T."/>
            <person name="Owa C."/>
            <person name="Saito H."/>
            <person name="Saito R."/>
            <person name="Sakai C."/>
            <person name="Sakai K."/>
            <person name="Sano H."/>
            <person name="Sasaki D."/>
            <person name="Shibata K."/>
            <person name="Shibata Y."/>
            <person name="Shinagawa A."/>
            <person name="Shiraki T."/>
            <person name="Sogabe Y."/>
            <person name="Suzuki H."/>
            <person name="Tagami M."/>
            <person name="Tagawa A."/>
            <person name="Takahashi F."/>
            <person name="Tanaka T."/>
            <person name="Tejima Y."/>
            <person name="Toya T."/>
            <person name="Yamamura T."/>
            <person name="Yasunishi A."/>
            <person name="Yoshida K."/>
            <person name="Yoshino M."/>
            <person name="Muramatsu M."/>
            <person name="Hayashizaki Y."/>
        </authorList>
    </citation>
    <scope>NUCLEOTIDE SEQUENCE</scope>
    <source>
        <strain evidence="10">C57BL/6J</strain>
        <tissue evidence="10">Testis</tissue>
    </source>
</reference>
<dbReference type="SUPFAM" id="SSF51695">
    <property type="entry name" value="PLC-like phosphodiesterases"/>
    <property type="match status" value="1"/>
</dbReference>